<dbReference type="SUPFAM" id="SSF118310">
    <property type="entry name" value="AN1-like Zinc finger"/>
    <property type="match status" value="1"/>
</dbReference>
<keyword evidence="3" id="KW-1185">Reference proteome</keyword>
<dbReference type="EMBL" id="KE124781">
    <property type="protein sequence ID" value="EPB80351.1"/>
    <property type="molecule type" value="Genomic_DNA"/>
</dbReference>
<dbReference type="InterPro" id="IPR035896">
    <property type="entry name" value="AN1-like_Znf"/>
</dbReference>
<gene>
    <name evidence="2" type="ORF">ANCCEY_00608</name>
</gene>
<evidence type="ECO:0008006" key="4">
    <source>
        <dbReference type="Google" id="ProtNLM"/>
    </source>
</evidence>
<name>A0A0D6MBI0_9BILA</name>
<organism evidence="2 3">
    <name type="scientific">Ancylostoma ceylanicum</name>
    <dbReference type="NCBI Taxonomy" id="53326"/>
    <lineage>
        <taxon>Eukaryota</taxon>
        <taxon>Metazoa</taxon>
        <taxon>Ecdysozoa</taxon>
        <taxon>Nematoda</taxon>
        <taxon>Chromadorea</taxon>
        <taxon>Rhabditida</taxon>
        <taxon>Rhabditina</taxon>
        <taxon>Rhabditomorpha</taxon>
        <taxon>Strongyloidea</taxon>
        <taxon>Ancylostomatidae</taxon>
        <taxon>Ancylostomatinae</taxon>
        <taxon>Ancylostoma</taxon>
    </lineage>
</organism>
<proteinExistence type="predicted"/>
<dbReference type="Proteomes" id="UP000054495">
    <property type="component" value="Unassembled WGS sequence"/>
</dbReference>
<sequence length="165" mass="18395">MAELPDVGGRCDFDSCNRLDFLPFTCPLCKCCYWHRHADEHSCDAVPEKAPKPCPQIKLPVAEPPAKPEKPAVKAKSAPMNPGDQKKMDKILIMKLKMNAKATADVPPEERIFLFVEGDDLNGRQAVVVSRMHKHNMAHLMIGVHLANAKASNKANNDDKTWKNQ</sequence>
<evidence type="ECO:0000313" key="3">
    <source>
        <dbReference type="Proteomes" id="UP000054495"/>
    </source>
</evidence>
<feature type="region of interest" description="Disordered" evidence="1">
    <location>
        <begin position="59"/>
        <end position="85"/>
    </location>
</feature>
<accession>A0A0D6MBI0</accession>
<reference evidence="2 3" key="1">
    <citation type="submission" date="2013-05" db="EMBL/GenBank/DDBJ databases">
        <title>Draft genome of the parasitic nematode Anyclostoma ceylanicum.</title>
        <authorList>
            <person name="Mitreva M."/>
        </authorList>
    </citation>
    <scope>NUCLEOTIDE SEQUENCE [LARGE SCALE GENOMIC DNA]</scope>
</reference>
<evidence type="ECO:0000313" key="2">
    <source>
        <dbReference type="EMBL" id="EPB80351.1"/>
    </source>
</evidence>
<protein>
    <recommendedName>
        <fullName evidence="4">AN1-type domain-containing protein</fullName>
    </recommendedName>
</protein>
<evidence type="ECO:0000256" key="1">
    <source>
        <dbReference type="SAM" id="MobiDB-lite"/>
    </source>
</evidence>
<dbReference type="Gene3D" id="4.10.1110.10">
    <property type="entry name" value="AN1-like Zinc finger"/>
    <property type="match status" value="1"/>
</dbReference>
<dbReference type="AlphaFoldDB" id="A0A0D6MBI0"/>